<reference evidence="3 4" key="1">
    <citation type="journal article" date="2005" name="Nature">
        <title>Initial sequence of the chimpanzee genome and comparison with the human genome.</title>
        <authorList>
            <consortium name="Chimpanzee sequencing and analysis consortium"/>
        </authorList>
    </citation>
    <scope>NUCLEOTIDE SEQUENCE [LARGE SCALE GENOMIC DNA]</scope>
</reference>
<dbReference type="Pfam" id="PF15300">
    <property type="entry name" value="INT_SG_DDX_CT_C"/>
    <property type="match status" value="1"/>
</dbReference>
<sequence>MTDKTEKVALDPETVFKRPRECDSPSYQKRQKMALLARKQGAGDSLIAGSAMSKEKKLMTGDAIPPNRMRQKSGSNAPVGGIMTSNFSGDDLECREIVLFPKSQEEINADIKCQLVKEIRCIGQRVQGPVEVKKRFFESIIKEAARYMSRDFVQLLEKKLEHMI</sequence>
<feature type="compositionally biased region" description="Basic and acidic residues" evidence="1">
    <location>
        <begin position="1"/>
        <end position="23"/>
    </location>
</feature>
<dbReference type="Proteomes" id="UP000002277">
    <property type="component" value="Chromosome X"/>
</dbReference>
<accession>H2R4I9</accession>
<dbReference type="Bgee" id="ENSPTRG00000028196">
    <property type="expression patterns" value="Expressed in lung and 22 other cell types or tissues"/>
</dbReference>
<dbReference type="EMBL" id="AC183957">
    <property type="status" value="NOT_ANNOTATED_CDS"/>
    <property type="molecule type" value="Genomic_DNA"/>
</dbReference>
<feature type="region of interest" description="Disordered" evidence="1">
    <location>
        <begin position="59"/>
        <end position="82"/>
    </location>
</feature>
<reference evidence="3" key="2">
    <citation type="submission" date="2025-08" db="UniProtKB">
        <authorList>
            <consortium name="Ensembl"/>
        </authorList>
    </citation>
    <scope>IDENTIFICATION</scope>
</reference>
<proteinExistence type="predicted"/>
<dbReference type="InterPro" id="IPR029307">
    <property type="entry name" value="INT_SG_DDX_CT_C"/>
</dbReference>
<feature type="region of interest" description="Disordered" evidence="1">
    <location>
        <begin position="1"/>
        <end position="27"/>
    </location>
</feature>
<evidence type="ECO:0000256" key="1">
    <source>
        <dbReference type="SAM" id="MobiDB-lite"/>
    </source>
</evidence>
<name>H2R4I9_PANTR</name>
<evidence type="ECO:0000313" key="4">
    <source>
        <dbReference type="Proteomes" id="UP000002277"/>
    </source>
</evidence>
<dbReference type="eggNOG" id="KOG3768">
    <property type="taxonomic scope" value="Eukaryota"/>
</dbReference>
<reference evidence="3" key="3">
    <citation type="submission" date="2025-09" db="UniProtKB">
        <authorList>
            <consortium name="Ensembl"/>
        </authorList>
    </citation>
    <scope>IDENTIFICATION</scope>
</reference>
<evidence type="ECO:0000313" key="3">
    <source>
        <dbReference type="Ensembl" id="ENSPTRP00000047250.3"/>
    </source>
</evidence>
<evidence type="ECO:0000259" key="2">
    <source>
        <dbReference type="Pfam" id="PF15300"/>
    </source>
</evidence>
<dbReference type="HOGENOM" id="CLU_123664_0_0_1"/>
<keyword evidence="4" id="KW-1185">Reference proteome</keyword>
<feature type="domain" description="INTS6/SAGE1/DDX26B/CT45 C-terminal" evidence="2">
    <location>
        <begin position="106"/>
        <end position="158"/>
    </location>
</feature>
<dbReference type="InParanoid" id="H2R4I9"/>
<dbReference type="GeneTree" id="ENSGT00390000016655"/>
<dbReference type="Ensembl" id="ENSPTRT00000054881.3">
    <property type="protein sequence ID" value="ENSPTRP00000047250.3"/>
    <property type="gene ID" value="ENSPTRG00000028196.3"/>
</dbReference>
<organism evidence="3 4">
    <name type="scientific">Pan troglodytes</name>
    <name type="common">Chimpanzee</name>
    <dbReference type="NCBI Taxonomy" id="9598"/>
    <lineage>
        <taxon>Eukaryota</taxon>
        <taxon>Metazoa</taxon>
        <taxon>Chordata</taxon>
        <taxon>Craniata</taxon>
        <taxon>Vertebrata</taxon>
        <taxon>Euteleostomi</taxon>
        <taxon>Mammalia</taxon>
        <taxon>Eutheria</taxon>
        <taxon>Euarchontoglires</taxon>
        <taxon>Primates</taxon>
        <taxon>Haplorrhini</taxon>
        <taxon>Catarrhini</taxon>
        <taxon>Hominidae</taxon>
        <taxon>Pan</taxon>
    </lineage>
</organism>
<protein>
    <recommendedName>
        <fullName evidence="2">INTS6/SAGE1/DDX26B/CT45 C-terminal domain-containing protein</fullName>
    </recommendedName>
</protein>
<dbReference type="AlphaFoldDB" id="H2R4I9"/>